<dbReference type="GO" id="GO:0050661">
    <property type="term" value="F:NADP binding"/>
    <property type="evidence" value="ECO:0007669"/>
    <property type="project" value="InterPro"/>
</dbReference>
<comment type="similarity">
    <text evidence="1">Belongs to the FAD-binding monooxygenase family.</text>
</comment>
<proteinExistence type="inferred from homology"/>
<organism evidence="5 6">
    <name type="scientific">Linnemannia schmuckeri</name>
    <dbReference type="NCBI Taxonomy" id="64567"/>
    <lineage>
        <taxon>Eukaryota</taxon>
        <taxon>Fungi</taxon>
        <taxon>Fungi incertae sedis</taxon>
        <taxon>Mucoromycota</taxon>
        <taxon>Mortierellomycotina</taxon>
        <taxon>Mortierellomycetes</taxon>
        <taxon>Mortierellales</taxon>
        <taxon>Mortierellaceae</taxon>
        <taxon>Linnemannia</taxon>
    </lineage>
</organism>
<keyword evidence="2" id="KW-0285">Flavoprotein</keyword>
<dbReference type="Pfam" id="PF00743">
    <property type="entry name" value="FMO-like"/>
    <property type="match status" value="1"/>
</dbReference>
<dbReference type="Proteomes" id="UP000748756">
    <property type="component" value="Unassembled WGS sequence"/>
</dbReference>
<dbReference type="PANTHER" id="PTHR42877:SF4">
    <property type="entry name" value="FAD_NAD(P)-BINDING DOMAIN-CONTAINING PROTEIN-RELATED"/>
    <property type="match status" value="1"/>
</dbReference>
<dbReference type="PANTHER" id="PTHR42877">
    <property type="entry name" value="L-ORNITHINE N(5)-MONOOXYGENASE-RELATED"/>
    <property type="match status" value="1"/>
</dbReference>
<comment type="caution">
    <text evidence="5">The sequence shown here is derived from an EMBL/GenBank/DDBJ whole genome shotgun (WGS) entry which is preliminary data.</text>
</comment>
<evidence type="ECO:0000256" key="3">
    <source>
        <dbReference type="ARBA" id="ARBA00022827"/>
    </source>
</evidence>
<dbReference type="SUPFAM" id="SSF51905">
    <property type="entry name" value="FAD/NAD(P)-binding domain"/>
    <property type="match status" value="1"/>
</dbReference>
<dbReference type="AlphaFoldDB" id="A0A9P5RPL1"/>
<evidence type="ECO:0000256" key="1">
    <source>
        <dbReference type="ARBA" id="ARBA00010139"/>
    </source>
</evidence>
<accession>A0A9P5RPL1</accession>
<name>A0A9P5RPL1_9FUNG</name>
<dbReference type="EMBL" id="JAAAUQ010001294">
    <property type="protein sequence ID" value="KAF9140544.1"/>
    <property type="molecule type" value="Genomic_DNA"/>
</dbReference>
<dbReference type="InterPro" id="IPR036188">
    <property type="entry name" value="FAD/NAD-bd_sf"/>
</dbReference>
<protein>
    <submittedName>
        <fullName evidence="5">Uncharacterized protein</fullName>
    </submittedName>
</protein>
<evidence type="ECO:0000256" key="4">
    <source>
        <dbReference type="ARBA" id="ARBA00023002"/>
    </source>
</evidence>
<dbReference type="PRINTS" id="PR00368">
    <property type="entry name" value="FADPNR"/>
</dbReference>
<evidence type="ECO:0000256" key="2">
    <source>
        <dbReference type="ARBA" id="ARBA00022630"/>
    </source>
</evidence>
<dbReference type="InterPro" id="IPR020946">
    <property type="entry name" value="Flavin_mOase-like"/>
</dbReference>
<evidence type="ECO:0000313" key="6">
    <source>
        <dbReference type="Proteomes" id="UP000748756"/>
    </source>
</evidence>
<evidence type="ECO:0000313" key="5">
    <source>
        <dbReference type="EMBL" id="KAF9140544.1"/>
    </source>
</evidence>
<reference evidence="5" key="1">
    <citation type="journal article" date="2020" name="Fungal Divers.">
        <title>Resolving the Mortierellaceae phylogeny through synthesis of multi-gene phylogenetics and phylogenomics.</title>
        <authorList>
            <person name="Vandepol N."/>
            <person name="Liber J."/>
            <person name="Desiro A."/>
            <person name="Na H."/>
            <person name="Kennedy M."/>
            <person name="Barry K."/>
            <person name="Grigoriev I.V."/>
            <person name="Miller A.N."/>
            <person name="O'Donnell K."/>
            <person name="Stajich J.E."/>
            <person name="Bonito G."/>
        </authorList>
    </citation>
    <scope>NUCLEOTIDE SEQUENCE</scope>
    <source>
        <strain evidence="5">NRRL 6426</strain>
    </source>
</reference>
<dbReference type="GO" id="GO:0050660">
    <property type="term" value="F:flavin adenine dinucleotide binding"/>
    <property type="evidence" value="ECO:0007669"/>
    <property type="project" value="InterPro"/>
</dbReference>
<dbReference type="Gene3D" id="3.50.50.60">
    <property type="entry name" value="FAD/NAD(P)-binding domain"/>
    <property type="match status" value="3"/>
</dbReference>
<dbReference type="InterPro" id="IPR051209">
    <property type="entry name" value="FAD-bind_Monooxygenase_sf"/>
</dbReference>
<sequence length="523" mass="60724">MGLTKTYKDGATPTVCIIGAGFSGMCAAIRLQTQLNLKTYIIFELEPELGGTWWSNTYPGCACDVQSIIYQFSFEPNYEWSKTFAGQQEIWEYQRRVANKYKLYEKIRFRTEITRAEWYENLQQWVLDWTNHNTGETGQMNADIVISGTGPLRLPRIPKQFDDFEGPKWHTSQWNHDYDLTNKRIAVIGSGTSAIQVVPAIVDKVKKLEFYQRSATWVIPRSNPNIGAFWKFLFKYVPFVHFIFYKLNYWSRESTLSNFSTKWRDIFSRRFAMFIAWAHRYWQVRDKQLRTKLTPDYALGCRRVAVSSDYYPALSKKNVNVHTATITNVKGKTLMLSDGSRQEVDALVLATGFRVQDFVAEGFVIGKNKCDLFKAWGQAPKTYYGIASAEAPNMFFILGPNSVLGHNSVLFMIETACDYAVMAISHMMDKDLSSIQVTPKACKDFGDEVKEKMKGMVWSTKCTSWYKNEQDEITALWWSSCTYYWWRLRKFRPQHFLAVQRSKSATVRDELFRGRGGYRLLKE</sequence>
<dbReference type="GO" id="GO:0004499">
    <property type="term" value="F:N,N-dimethylaniline monooxygenase activity"/>
    <property type="evidence" value="ECO:0007669"/>
    <property type="project" value="InterPro"/>
</dbReference>
<gene>
    <name evidence="5" type="ORF">BG015_001598</name>
</gene>
<keyword evidence="6" id="KW-1185">Reference proteome</keyword>
<keyword evidence="3" id="KW-0274">FAD</keyword>
<keyword evidence="4" id="KW-0560">Oxidoreductase</keyword>
<dbReference type="OrthoDB" id="74360at2759"/>